<evidence type="ECO:0000256" key="2">
    <source>
        <dbReference type="ARBA" id="ARBA00006213"/>
    </source>
</evidence>
<feature type="compositionally biased region" description="Acidic residues" evidence="7">
    <location>
        <begin position="375"/>
        <end position="411"/>
    </location>
</feature>
<sequence length="411" mass="45290">MSQHEDESLDTQDKKEHGLSLEDFLTSAPARLGAITVVSLLFILFFASQTIFVKYDDEELHIGFVFLTAVLLTAGWPINGLFLLIHRLKTKYYTQKSFSIKAHAIRIVKRYLFIGVLDAAHITLLSIGLTALPGSTYMVLKASNNVFNVVLSRIFVGKKITVINVFSVGIITVGIIIMGLAKHDAAKTQSRLMYWVAFVCSLASAFMDAFQAVIAQVLFTPKHGVKKKKELGEVLETAFWNGIVSFCCVLPLPLLVGETFKWYPKLSKQSTSVLIQYAAVAIGVALSKQLGYLFKFFAVQLASALYQSLLDMVRRVVVIFICCVAFGEEMDIFKLISTAMTLVGFGSYTLGNWAWTKIKAWWATQREAKRAAAAAEDEEALLPEEGPAGDEDGAGLLDDDAPAADAPYNEE</sequence>
<feature type="transmembrane region" description="Helical" evidence="8">
    <location>
        <begin position="277"/>
        <end position="298"/>
    </location>
</feature>
<dbReference type="OrthoDB" id="416555at2759"/>
<evidence type="ECO:0000313" key="10">
    <source>
        <dbReference type="Proteomes" id="UP000717585"/>
    </source>
</evidence>
<dbReference type="PANTHER" id="PTHR31376:SF10">
    <property type="entry name" value="PURINE PERMEASE 5-RELATED"/>
    <property type="match status" value="1"/>
</dbReference>
<organism evidence="9 10">
    <name type="scientific">Carpediemonas membranifera</name>
    <dbReference type="NCBI Taxonomy" id="201153"/>
    <lineage>
        <taxon>Eukaryota</taxon>
        <taxon>Metamonada</taxon>
        <taxon>Carpediemonas-like organisms</taxon>
        <taxon>Carpediemonas</taxon>
    </lineage>
</organism>
<gene>
    <name evidence="9" type="ORF">J8273_5375</name>
</gene>
<keyword evidence="6 8" id="KW-0472">Membrane</keyword>
<feature type="transmembrane region" description="Helical" evidence="8">
    <location>
        <begin position="64"/>
        <end position="85"/>
    </location>
</feature>
<evidence type="ECO:0000256" key="5">
    <source>
        <dbReference type="ARBA" id="ARBA00022989"/>
    </source>
</evidence>
<comment type="similarity">
    <text evidence="2">Belongs to the purine permeases (TC 2.A.7.14) family.</text>
</comment>
<dbReference type="SUPFAM" id="SSF103481">
    <property type="entry name" value="Multidrug resistance efflux transporter EmrE"/>
    <property type="match status" value="1"/>
</dbReference>
<evidence type="ECO:0000256" key="3">
    <source>
        <dbReference type="ARBA" id="ARBA00022448"/>
    </source>
</evidence>
<reference evidence="9" key="1">
    <citation type="submission" date="2021-05" db="EMBL/GenBank/DDBJ databases">
        <title>A free-living protist that lacks canonical eukaryotic 1 DNA replication and segregation systems.</title>
        <authorList>
            <person name="Salas-Leiva D.E."/>
            <person name="Tromer E.C."/>
            <person name="Curtis B.A."/>
            <person name="Jerlstrom-Hultqvist J."/>
            <person name="Kolisko M."/>
            <person name="Yi Z."/>
            <person name="Salas-Leiva J.S."/>
            <person name="Gallot-Lavallee L."/>
            <person name="Kops G.J.P.L."/>
            <person name="Archibald J.M."/>
            <person name="Simpson A.G.B."/>
            <person name="Roger A.J."/>
        </authorList>
    </citation>
    <scope>NUCLEOTIDE SEQUENCE</scope>
    <source>
        <strain evidence="9">BICM</strain>
    </source>
</reference>
<feature type="transmembrane region" description="Helical" evidence="8">
    <location>
        <begin position="192"/>
        <end position="218"/>
    </location>
</feature>
<proteinExistence type="inferred from homology"/>
<dbReference type="GO" id="GO:0016020">
    <property type="term" value="C:membrane"/>
    <property type="evidence" value="ECO:0007669"/>
    <property type="project" value="UniProtKB-SubCell"/>
</dbReference>
<evidence type="ECO:0000256" key="4">
    <source>
        <dbReference type="ARBA" id="ARBA00022692"/>
    </source>
</evidence>
<comment type="caution">
    <text evidence="9">The sequence shown here is derived from an EMBL/GenBank/DDBJ whole genome shotgun (WGS) entry which is preliminary data.</text>
</comment>
<evidence type="ECO:0000256" key="7">
    <source>
        <dbReference type="SAM" id="MobiDB-lite"/>
    </source>
</evidence>
<protein>
    <submittedName>
        <fullName evidence="9">Triose-phosphate Transporter family</fullName>
    </submittedName>
</protein>
<dbReference type="Pfam" id="PF16913">
    <property type="entry name" value="PUNUT"/>
    <property type="match status" value="1"/>
</dbReference>
<feature type="region of interest" description="Disordered" evidence="7">
    <location>
        <begin position="374"/>
        <end position="411"/>
    </location>
</feature>
<keyword evidence="10" id="KW-1185">Reference proteome</keyword>
<dbReference type="GO" id="GO:0015211">
    <property type="term" value="F:purine nucleoside transmembrane transporter activity"/>
    <property type="evidence" value="ECO:0007669"/>
    <property type="project" value="InterPro"/>
</dbReference>
<name>A0A8J6AV60_9EUKA</name>
<accession>A0A8J6AV60</accession>
<dbReference type="Proteomes" id="UP000717585">
    <property type="component" value="Unassembled WGS sequence"/>
</dbReference>
<keyword evidence="3" id="KW-0813">Transport</keyword>
<evidence type="ECO:0000313" key="9">
    <source>
        <dbReference type="EMBL" id="KAG9392385.1"/>
    </source>
</evidence>
<feature type="transmembrane region" description="Helical" evidence="8">
    <location>
        <begin position="32"/>
        <end position="52"/>
    </location>
</feature>
<comment type="subcellular location">
    <subcellularLocation>
        <location evidence="1">Membrane</location>
    </subcellularLocation>
</comment>
<dbReference type="EMBL" id="JAHDYR010000038">
    <property type="protein sequence ID" value="KAG9392385.1"/>
    <property type="molecule type" value="Genomic_DNA"/>
</dbReference>
<feature type="transmembrane region" description="Helical" evidence="8">
    <location>
        <begin position="238"/>
        <end position="256"/>
    </location>
</feature>
<dbReference type="InterPro" id="IPR030182">
    <property type="entry name" value="PUP_plant"/>
</dbReference>
<keyword evidence="4 8" id="KW-0812">Transmembrane</keyword>
<evidence type="ECO:0000256" key="8">
    <source>
        <dbReference type="SAM" id="Phobius"/>
    </source>
</evidence>
<dbReference type="AlphaFoldDB" id="A0A8J6AV60"/>
<dbReference type="GO" id="GO:0005345">
    <property type="term" value="F:purine nucleobase transmembrane transporter activity"/>
    <property type="evidence" value="ECO:0007669"/>
    <property type="project" value="UniProtKB-ARBA"/>
</dbReference>
<evidence type="ECO:0000256" key="6">
    <source>
        <dbReference type="ARBA" id="ARBA00023136"/>
    </source>
</evidence>
<dbReference type="InterPro" id="IPR037185">
    <property type="entry name" value="EmrE-like"/>
</dbReference>
<feature type="transmembrane region" description="Helical" evidence="8">
    <location>
        <begin position="160"/>
        <end position="180"/>
    </location>
</feature>
<keyword evidence="5 8" id="KW-1133">Transmembrane helix</keyword>
<feature type="transmembrane region" description="Helical" evidence="8">
    <location>
        <begin position="111"/>
        <end position="140"/>
    </location>
</feature>
<dbReference type="PANTHER" id="PTHR31376">
    <property type="entry name" value="OS09G0467300 PROTEIN-RELATED"/>
    <property type="match status" value="1"/>
</dbReference>
<evidence type="ECO:0000256" key="1">
    <source>
        <dbReference type="ARBA" id="ARBA00004370"/>
    </source>
</evidence>